<dbReference type="InterPro" id="IPR036890">
    <property type="entry name" value="HATPase_C_sf"/>
</dbReference>
<dbReference type="EMBL" id="WODA01000012">
    <property type="protein sequence ID" value="MUN06915.1"/>
    <property type="molecule type" value="Genomic_DNA"/>
</dbReference>
<dbReference type="CDD" id="cd16917">
    <property type="entry name" value="HATPase_UhpB-NarQ-NarX-like"/>
    <property type="match status" value="1"/>
</dbReference>
<comment type="catalytic activity">
    <reaction evidence="1">
        <text>ATP + protein L-histidine = ADP + protein N-phospho-L-histidine.</text>
        <dbReference type="EC" id="2.7.13.3"/>
    </reaction>
</comment>
<keyword evidence="4" id="KW-0808">Transferase</keyword>
<feature type="transmembrane region" description="Helical" evidence="9">
    <location>
        <begin position="21"/>
        <end position="42"/>
    </location>
</feature>
<dbReference type="EC" id="2.7.13.3" evidence="2"/>
<evidence type="ECO:0000256" key="1">
    <source>
        <dbReference type="ARBA" id="ARBA00000085"/>
    </source>
</evidence>
<keyword evidence="7" id="KW-0067">ATP-binding</keyword>
<dbReference type="Gene3D" id="3.30.565.10">
    <property type="entry name" value="Histidine kinase-like ATPase, C-terminal domain"/>
    <property type="match status" value="1"/>
</dbReference>
<dbReference type="SUPFAM" id="SSF55874">
    <property type="entry name" value="ATPase domain of HSP90 chaperone/DNA topoisomerase II/histidine kinase"/>
    <property type="match status" value="1"/>
</dbReference>
<feature type="transmembrane region" description="Helical" evidence="9">
    <location>
        <begin position="73"/>
        <end position="92"/>
    </location>
</feature>
<dbReference type="GO" id="GO:0046983">
    <property type="term" value="F:protein dimerization activity"/>
    <property type="evidence" value="ECO:0007669"/>
    <property type="project" value="InterPro"/>
</dbReference>
<dbReference type="Proteomes" id="UP000480122">
    <property type="component" value="Unassembled WGS sequence"/>
</dbReference>
<evidence type="ECO:0000313" key="12">
    <source>
        <dbReference type="Proteomes" id="UP000480122"/>
    </source>
</evidence>
<keyword evidence="3" id="KW-0597">Phosphoprotein</keyword>
<keyword evidence="8" id="KW-0902">Two-component regulatory system</keyword>
<feature type="transmembrane region" description="Helical" evidence="9">
    <location>
        <begin position="98"/>
        <end position="115"/>
    </location>
</feature>
<evidence type="ECO:0000256" key="2">
    <source>
        <dbReference type="ARBA" id="ARBA00012438"/>
    </source>
</evidence>
<dbReference type="GO" id="GO:0016020">
    <property type="term" value="C:membrane"/>
    <property type="evidence" value="ECO:0007669"/>
    <property type="project" value="InterPro"/>
</dbReference>
<evidence type="ECO:0000256" key="3">
    <source>
        <dbReference type="ARBA" id="ARBA00022553"/>
    </source>
</evidence>
<keyword evidence="9" id="KW-0812">Transmembrane</keyword>
<feature type="domain" description="Signal transduction histidine kinase subgroup 3 dimerisation and phosphoacceptor" evidence="10">
    <location>
        <begin position="446"/>
        <end position="508"/>
    </location>
</feature>
<keyword evidence="9" id="KW-0472">Membrane</keyword>
<evidence type="ECO:0000256" key="4">
    <source>
        <dbReference type="ARBA" id="ARBA00022679"/>
    </source>
</evidence>
<feature type="transmembrane region" description="Helical" evidence="9">
    <location>
        <begin position="353"/>
        <end position="371"/>
    </location>
</feature>
<reference evidence="11 12" key="1">
    <citation type="submission" date="2019-11" db="EMBL/GenBank/DDBJ databases">
        <title>Agromyces kandeliae sp. nov., isolated from mangrove soil.</title>
        <authorList>
            <person name="Wang R."/>
        </authorList>
    </citation>
    <scope>NUCLEOTIDE SEQUENCE [LARGE SCALE GENOMIC DNA]</scope>
    <source>
        <strain evidence="11 12">JCM 11431</strain>
    </source>
</reference>
<feature type="transmembrane region" description="Helical" evidence="9">
    <location>
        <begin position="147"/>
        <end position="166"/>
    </location>
</feature>
<dbReference type="RefSeq" id="WP_155841684.1">
    <property type="nucleotide sequence ID" value="NZ_BAAAIA010000008.1"/>
</dbReference>
<dbReference type="Gene3D" id="1.20.5.1930">
    <property type="match status" value="1"/>
</dbReference>
<dbReference type="Pfam" id="PF07730">
    <property type="entry name" value="HisKA_3"/>
    <property type="match status" value="1"/>
</dbReference>
<feature type="transmembrane region" description="Helical" evidence="9">
    <location>
        <begin position="48"/>
        <end position="66"/>
    </location>
</feature>
<evidence type="ECO:0000256" key="8">
    <source>
        <dbReference type="ARBA" id="ARBA00023012"/>
    </source>
</evidence>
<dbReference type="AlphaFoldDB" id="A0A7C9LGD8"/>
<accession>A0A7C9LGD8</accession>
<gene>
    <name evidence="11" type="ORF">GLX25_07265</name>
</gene>
<dbReference type="OrthoDB" id="227596at2"/>
<feature type="transmembrane region" description="Helical" evidence="9">
    <location>
        <begin position="285"/>
        <end position="301"/>
    </location>
</feature>
<keyword evidence="9" id="KW-1133">Transmembrane helix</keyword>
<protein>
    <recommendedName>
        <fullName evidence="2">histidine kinase</fullName>
        <ecNumber evidence="2">2.7.13.3</ecNumber>
    </recommendedName>
</protein>
<feature type="transmembrane region" description="Helical" evidence="9">
    <location>
        <begin position="330"/>
        <end position="347"/>
    </location>
</feature>
<evidence type="ECO:0000256" key="9">
    <source>
        <dbReference type="SAM" id="Phobius"/>
    </source>
</evidence>
<keyword evidence="6" id="KW-0418">Kinase</keyword>
<evidence type="ECO:0000256" key="6">
    <source>
        <dbReference type="ARBA" id="ARBA00022777"/>
    </source>
</evidence>
<proteinExistence type="predicted"/>
<evidence type="ECO:0000313" key="11">
    <source>
        <dbReference type="EMBL" id="MUN06915.1"/>
    </source>
</evidence>
<dbReference type="GO" id="GO:0000155">
    <property type="term" value="F:phosphorelay sensor kinase activity"/>
    <property type="evidence" value="ECO:0007669"/>
    <property type="project" value="InterPro"/>
</dbReference>
<comment type="caution">
    <text evidence="11">The sequence shown here is derived from an EMBL/GenBank/DDBJ whole genome shotgun (WGS) entry which is preliminary data.</text>
</comment>
<keyword evidence="5" id="KW-0547">Nucleotide-binding</keyword>
<organism evidence="11 12">
    <name type="scientific">Agromyces luteolus</name>
    <dbReference type="NCBI Taxonomy" id="88373"/>
    <lineage>
        <taxon>Bacteria</taxon>
        <taxon>Bacillati</taxon>
        <taxon>Actinomycetota</taxon>
        <taxon>Actinomycetes</taxon>
        <taxon>Micrococcales</taxon>
        <taxon>Microbacteriaceae</taxon>
        <taxon>Agromyces</taxon>
    </lineage>
</organism>
<feature type="transmembrane region" description="Helical" evidence="9">
    <location>
        <begin position="122"/>
        <end position="141"/>
    </location>
</feature>
<feature type="transmembrane region" description="Helical" evidence="9">
    <location>
        <begin position="405"/>
        <end position="423"/>
    </location>
</feature>
<dbReference type="InterPro" id="IPR050482">
    <property type="entry name" value="Sensor_HK_TwoCompSys"/>
</dbReference>
<feature type="transmembrane region" description="Helical" evidence="9">
    <location>
        <begin position="307"/>
        <end position="323"/>
    </location>
</feature>
<evidence type="ECO:0000256" key="7">
    <source>
        <dbReference type="ARBA" id="ARBA00022840"/>
    </source>
</evidence>
<evidence type="ECO:0000256" key="5">
    <source>
        <dbReference type="ARBA" id="ARBA00022741"/>
    </source>
</evidence>
<feature type="transmembrane region" description="Helical" evidence="9">
    <location>
        <begin position="376"/>
        <end position="393"/>
    </location>
</feature>
<dbReference type="InterPro" id="IPR011712">
    <property type="entry name" value="Sig_transdc_His_kin_sub3_dim/P"/>
</dbReference>
<name>A0A7C9LGD8_9MICO</name>
<sequence length="657" mass="71674">MPDTPDTPVRTPAMARHRVPVPGPFDIALVALLGAFYAAVLVTSDVPHVNLSFAIPWCVITLVPLLWRSQAPIICLVLVLVLLWIALAVLGAEVLSEAAQFVWIGPLVALGATAARRPLRASLLSLLIGFVSLAAFVLVVWPESAEWDIFLSAVACGFAWGFGLLARRHHERIGELRDRQERDRDAVQLERSKIAFDLNEIIRSAVNRMRDETAEARRAIKHDRDRAIIALSAIEATGIEVMHELRRLLHVLHDDPNLVPREPADHSRDRAGTTRSLLAVSRSDVWIAVGAIAASVFFTLLALEGTAAMLASMYFVVAFSVLVWRHRFPVLVFVAVIVGHAIGVVLFHDSDFVWDSFTAYVPVLVALAAVAADTKLWVSLPIFLVAWLYLAVPSLEYPDLLRENLSAHALVAITVWVSAFLAGRRARQIAQLEADEVTASKAVELERTRLAYELHDVVGHAVTVMVLQAAGAARIMERDPARAEDALPAIEAAGVEAAQELERFISLLGDGEGSLINPQSGRRLGLADLEDLVERVRPTVGRIEVQLTGVPRRLESSVDWAAYCVLREALANAVKHAGSEVQVDISISWADELVLLRVASNHGVGARLPSSDLSGGYGLVSLRERVQVAGGELHWSEDDGVFTVDARFPLTSDAMAR</sequence>
<evidence type="ECO:0000259" key="10">
    <source>
        <dbReference type="Pfam" id="PF07730"/>
    </source>
</evidence>
<dbReference type="PANTHER" id="PTHR24421:SF10">
    <property type="entry name" value="NITRATE_NITRITE SENSOR PROTEIN NARQ"/>
    <property type="match status" value="1"/>
</dbReference>
<keyword evidence="12" id="KW-1185">Reference proteome</keyword>
<dbReference type="GO" id="GO:0005524">
    <property type="term" value="F:ATP binding"/>
    <property type="evidence" value="ECO:0007669"/>
    <property type="project" value="UniProtKB-KW"/>
</dbReference>
<dbReference type="PANTHER" id="PTHR24421">
    <property type="entry name" value="NITRATE/NITRITE SENSOR PROTEIN NARX-RELATED"/>
    <property type="match status" value="1"/>
</dbReference>